<accession>A0A8J6BE59</accession>
<gene>
    <name evidence="1" type="ORF">GDO78_022015</name>
</gene>
<name>A0A8J6BE59_ELECQ</name>
<sequence>MAAACPLLRRYRNAVHAWDPRLHRRLSASAQYRAQLPPPFVAAGVNKLWNRGLQRWQRLCPGLRRVRDCSRCPQVSFPALVQ</sequence>
<evidence type="ECO:0000313" key="2">
    <source>
        <dbReference type="Proteomes" id="UP000770717"/>
    </source>
</evidence>
<dbReference type="AlphaFoldDB" id="A0A8J6BE59"/>
<dbReference type="Proteomes" id="UP000770717">
    <property type="component" value="Unassembled WGS sequence"/>
</dbReference>
<comment type="caution">
    <text evidence="1">The sequence shown here is derived from an EMBL/GenBank/DDBJ whole genome shotgun (WGS) entry which is preliminary data.</text>
</comment>
<evidence type="ECO:0000313" key="1">
    <source>
        <dbReference type="EMBL" id="KAG9463309.1"/>
    </source>
</evidence>
<organism evidence="1 2">
    <name type="scientific">Eleutherodactylus coqui</name>
    <name type="common">Puerto Rican coqui</name>
    <dbReference type="NCBI Taxonomy" id="57060"/>
    <lineage>
        <taxon>Eukaryota</taxon>
        <taxon>Metazoa</taxon>
        <taxon>Chordata</taxon>
        <taxon>Craniata</taxon>
        <taxon>Vertebrata</taxon>
        <taxon>Euteleostomi</taxon>
        <taxon>Amphibia</taxon>
        <taxon>Batrachia</taxon>
        <taxon>Anura</taxon>
        <taxon>Neobatrachia</taxon>
        <taxon>Hyloidea</taxon>
        <taxon>Eleutherodactylidae</taxon>
        <taxon>Eleutherodactylinae</taxon>
        <taxon>Eleutherodactylus</taxon>
        <taxon>Eleutherodactylus</taxon>
    </lineage>
</organism>
<protein>
    <submittedName>
        <fullName evidence="1">Uncharacterized protein</fullName>
    </submittedName>
</protein>
<reference evidence="1" key="1">
    <citation type="thesis" date="2020" institute="ProQuest LLC" country="789 East Eisenhower Parkway, Ann Arbor, MI, USA">
        <title>Comparative Genomics and Chromosome Evolution.</title>
        <authorList>
            <person name="Mudd A.B."/>
        </authorList>
    </citation>
    <scope>NUCLEOTIDE SEQUENCE</scope>
    <source>
        <strain evidence="1">HN-11 Male</strain>
        <tissue evidence="1">Kidney and liver</tissue>
    </source>
</reference>
<dbReference type="EMBL" id="WNTK01007307">
    <property type="protein sequence ID" value="KAG9463309.1"/>
    <property type="molecule type" value="Genomic_DNA"/>
</dbReference>
<keyword evidence="2" id="KW-1185">Reference proteome</keyword>
<proteinExistence type="predicted"/>